<dbReference type="GO" id="GO:0005829">
    <property type="term" value="C:cytosol"/>
    <property type="evidence" value="ECO:0007669"/>
    <property type="project" value="TreeGrafter"/>
</dbReference>
<dbReference type="NCBIfam" id="NF009905">
    <property type="entry name" value="PRK13368.1"/>
    <property type="match status" value="1"/>
</dbReference>
<evidence type="ECO:0000256" key="1">
    <source>
        <dbReference type="ARBA" id="ARBA00022679"/>
    </source>
</evidence>
<keyword evidence="1 4" id="KW-0808">Transferase</keyword>
<dbReference type="GO" id="GO:0008690">
    <property type="term" value="F:3-deoxy-manno-octulosonate cytidylyltransferase activity"/>
    <property type="evidence" value="ECO:0007669"/>
    <property type="project" value="InterPro"/>
</dbReference>
<sequence length="234" mass="26346">MIIIPARLQSTRFPRKMLTDILGLPMIVRSALRAKEVDEVCVATDSEEIVEVCQRHKIEAVMTSSSHSSGTDRCAEAVRILGLEKSEIIINMQGDEPFVESEILLSLKTMMSEKPCFMGTCIKSITQEEAQDPNLVKVVLDKGNQALYFSRSLIPYNRDNAEVEYFGHLGIYAFSNQSLQEFCSLAKSPLEEIEKLEQLRALYHQKSIATLLVQTQSIGIDTIEDKERAIKLFS</sequence>
<dbReference type="CDD" id="cd02517">
    <property type="entry name" value="CMP-KDO-Synthetase"/>
    <property type="match status" value="1"/>
</dbReference>
<reference evidence="4 5" key="1">
    <citation type="submission" date="2018-04" db="EMBL/GenBank/DDBJ databases">
        <title>Novel Campyloabacter and Helicobacter Species and Strains.</title>
        <authorList>
            <person name="Mannion A.J."/>
            <person name="Shen Z."/>
            <person name="Fox J.G."/>
        </authorList>
    </citation>
    <scope>NUCLEOTIDE SEQUENCE [LARGE SCALE GENOMIC DNA]</scope>
    <source>
        <strain evidence="4 5">MIT 04-9366</strain>
    </source>
</reference>
<dbReference type="AlphaFoldDB" id="A0A3D8IWS7"/>
<dbReference type="Pfam" id="PF02348">
    <property type="entry name" value="CTP_transf_3"/>
    <property type="match status" value="1"/>
</dbReference>
<dbReference type="InterPro" id="IPR003329">
    <property type="entry name" value="Cytidylyl_trans"/>
</dbReference>
<evidence type="ECO:0000313" key="4">
    <source>
        <dbReference type="EMBL" id="RDU69365.1"/>
    </source>
</evidence>
<accession>A0A3D8IWS7</accession>
<dbReference type="EMBL" id="NXLV01000016">
    <property type="protein sequence ID" value="RDU69365.1"/>
    <property type="molecule type" value="Genomic_DNA"/>
</dbReference>
<proteinExistence type="predicted"/>
<dbReference type="InterPro" id="IPR004528">
    <property type="entry name" value="KdsB"/>
</dbReference>
<evidence type="ECO:0000313" key="5">
    <source>
        <dbReference type="Proteomes" id="UP000257045"/>
    </source>
</evidence>
<dbReference type="NCBIfam" id="NF003952">
    <property type="entry name" value="PRK05450.1-5"/>
    <property type="match status" value="1"/>
</dbReference>
<keyword evidence="3" id="KW-0448">Lipopolysaccharide biosynthesis</keyword>
<dbReference type="NCBIfam" id="TIGR00466">
    <property type="entry name" value="kdsB"/>
    <property type="match status" value="1"/>
</dbReference>
<dbReference type="SUPFAM" id="SSF53448">
    <property type="entry name" value="Nucleotide-diphospho-sugar transferases"/>
    <property type="match status" value="1"/>
</dbReference>
<keyword evidence="2 4" id="KW-0548">Nucleotidyltransferase</keyword>
<dbReference type="OrthoDB" id="9815559at2"/>
<gene>
    <name evidence="4" type="primary">kdsB</name>
    <name evidence="4" type="ORF">CQA58_07145</name>
</gene>
<organism evidence="4 5">
    <name type="scientific">Helicobacter brantae</name>
    <dbReference type="NCBI Taxonomy" id="375927"/>
    <lineage>
        <taxon>Bacteria</taxon>
        <taxon>Pseudomonadati</taxon>
        <taxon>Campylobacterota</taxon>
        <taxon>Epsilonproteobacteria</taxon>
        <taxon>Campylobacterales</taxon>
        <taxon>Helicobacteraceae</taxon>
        <taxon>Helicobacter</taxon>
    </lineage>
</organism>
<dbReference type="PANTHER" id="PTHR42866:SF2">
    <property type="entry name" value="3-DEOXY-MANNO-OCTULOSONATE CYTIDYLYLTRANSFERASE, MITOCHONDRIAL"/>
    <property type="match status" value="1"/>
</dbReference>
<dbReference type="Gene3D" id="3.90.550.10">
    <property type="entry name" value="Spore Coat Polysaccharide Biosynthesis Protein SpsA, Chain A"/>
    <property type="match status" value="1"/>
</dbReference>
<keyword evidence="5" id="KW-1185">Reference proteome</keyword>
<evidence type="ECO:0000256" key="2">
    <source>
        <dbReference type="ARBA" id="ARBA00022695"/>
    </source>
</evidence>
<comment type="caution">
    <text evidence="4">The sequence shown here is derived from an EMBL/GenBank/DDBJ whole genome shotgun (WGS) entry which is preliminary data.</text>
</comment>
<evidence type="ECO:0000256" key="3">
    <source>
        <dbReference type="ARBA" id="ARBA00022985"/>
    </source>
</evidence>
<name>A0A3D8IWS7_9HELI</name>
<protein>
    <submittedName>
        <fullName evidence="4">3-deoxy-manno-octulosonate cytidylyltransferase</fullName>
    </submittedName>
</protein>
<dbReference type="GO" id="GO:0009103">
    <property type="term" value="P:lipopolysaccharide biosynthetic process"/>
    <property type="evidence" value="ECO:0007669"/>
    <property type="project" value="UniProtKB-KW"/>
</dbReference>
<dbReference type="Proteomes" id="UP000257045">
    <property type="component" value="Unassembled WGS sequence"/>
</dbReference>
<dbReference type="InterPro" id="IPR029044">
    <property type="entry name" value="Nucleotide-diphossugar_trans"/>
</dbReference>
<dbReference type="RefSeq" id="WP_115570029.1">
    <property type="nucleotide sequence ID" value="NZ_NXLV01000016.1"/>
</dbReference>
<dbReference type="PANTHER" id="PTHR42866">
    <property type="entry name" value="3-DEOXY-MANNO-OCTULOSONATE CYTIDYLYLTRANSFERASE"/>
    <property type="match status" value="1"/>
</dbReference>